<comment type="caution">
    <text evidence="3">The sequence shown here is derived from an EMBL/GenBank/DDBJ whole genome shotgun (WGS) entry which is preliminary data.</text>
</comment>
<evidence type="ECO:0000256" key="2">
    <source>
        <dbReference type="SAM" id="SignalP"/>
    </source>
</evidence>
<protein>
    <submittedName>
        <fullName evidence="3">Uncharacterized protein</fullName>
    </submittedName>
</protein>
<feature type="region of interest" description="Disordered" evidence="1">
    <location>
        <begin position="42"/>
        <end position="70"/>
    </location>
</feature>
<feature type="chain" id="PRO_5028226650" evidence="2">
    <location>
        <begin position="28"/>
        <end position="159"/>
    </location>
</feature>
<name>A0A7C3LTR3_9BACT</name>
<gene>
    <name evidence="3" type="ORF">ENX03_10860</name>
</gene>
<reference evidence="3" key="1">
    <citation type="journal article" date="2020" name="mSystems">
        <title>Genome- and Community-Level Interaction Insights into Carbon Utilization and Element Cycling Functions of Hydrothermarchaeota in Hydrothermal Sediment.</title>
        <authorList>
            <person name="Zhou Z."/>
            <person name="Liu Y."/>
            <person name="Xu W."/>
            <person name="Pan J."/>
            <person name="Luo Z.H."/>
            <person name="Li M."/>
        </authorList>
    </citation>
    <scope>NUCLEOTIDE SEQUENCE [LARGE SCALE GENOMIC DNA]</scope>
    <source>
        <strain evidence="3">SpSt-902</strain>
    </source>
</reference>
<evidence type="ECO:0000256" key="1">
    <source>
        <dbReference type="SAM" id="MobiDB-lite"/>
    </source>
</evidence>
<dbReference type="AlphaFoldDB" id="A0A7C3LTR3"/>
<feature type="signal peptide" evidence="2">
    <location>
        <begin position="1"/>
        <end position="27"/>
    </location>
</feature>
<sequence>MSLNLSRPISRLAWSALAIAGTFALLASPKVVIADNAAPATAPAPAASPASKPAPAKKAMAKKKPAVKKHMKKASYTGPSFAGRVVATDLSASPATIVVSRDLGKKKGHIVFGGDLTSRTVIMKGHKHVKASAISRGEKVVVHYKRSMGSLVVTSVWIR</sequence>
<accession>A0A7C3LTR3</accession>
<keyword evidence="2" id="KW-0732">Signal</keyword>
<organism evidence="3">
    <name type="scientific">Leptospirillum ferriphilum</name>
    <dbReference type="NCBI Taxonomy" id="178606"/>
    <lineage>
        <taxon>Bacteria</taxon>
        <taxon>Pseudomonadati</taxon>
        <taxon>Nitrospirota</taxon>
        <taxon>Nitrospiria</taxon>
        <taxon>Nitrospirales</taxon>
        <taxon>Nitrospiraceae</taxon>
        <taxon>Leptospirillum</taxon>
    </lineage>
</organism>
<dbReference type="EMBL" id="DTMM01000233">
    <property type="protein sequence ID" value="HFT94400.1"/>
    <property type="molecule type" value="Genomic_DNA"/>
</dbReference>
<proteinExistence type="predicted"/>
<feature type="compositionally biased region" description="Basic residues" evidence="1">
    <location>
        <begin position="59"/>
        <end position="70"/>
    </location>
</feature>
<feature type="compositionally biased region" description="Low complexity" evidence="1">
    <location>
        <begin position="42"/>
        <end position="58"/>
    </location>
</feature>
<evidence type="ECO:0000313" key="3">
    <source>
        <dbReference type="EMBL" id="HFT94400.1"/>
    </source>
</evidence>